<evidence type="ECO:0000256" key="7">
    <source>
        <dbReference type="ARBA" id="ARBA00048870"/>
    </source>
</evidence>
<proteinExistence type="inferred from homology"/>
<dbReference type="KEGG" id="mng:MNEG_6742"/>
<name>A0A0D2MKZ0_9CHLO</name>
<evidence type="ECO:0000256" key="8">
    <source>
        <dbReference type="ARBA" id="ARBA00049132"/>
    </source>
</evidence>
<dbReference type="InterPro" id="IPR050425">
    <property type="entry name" value="NAD(P)_dehydrat-like"/>
</dbReference>
<reference evidence="10 11" key="1">
    <citation type="journal article" date="2013" name="BMC Genomics">
        <title>Reconstruction of the lipid metabolism for the microalga Monoraphidium neglectum from its genome sequence reveals characteristics suitable for biofuel production.</title>
        <authorList>
            <person name="Bogen C."/>
            <person name="Al-Dilaimi A."/>
            <person name="Albersmeier A."/>
            <person name="Wichmann J."/>
            <person name="Grundmann M."/>
            <person name="Rupp O."/>
            <person name="Lauersen K.J."/>
            <person name="Blifernez-Klassen O."/>
            <person name="Kalinowski J."/>
            <person name="Goesmann A."/>
            <person name="Mussgnug J.H."/>
            <person name="Kruse O."/>
        </authorList>
    </citation>
    <scope>NUCLEOTIDE SEQUENCE [LARGE SCALE GENOMIC DNA]</scope>
    <source>
        <strain evidence="10 11">SAG 48.87</strain>
    </source>
</reference>
<evidence type="ECO:0000259" key="9">
    <source>
        <dbReference type="Pfam" id="PF01370"/>
    </source>
</evidence>
<evidence type="ECO:0000313" key="11">
    <source>
        <dbReference type="Proteomes" id="UP000054498"/>
    </source>
</evidence>
<evidence type="ECO:0000256" key="5">
    <source>
        <dbReference type="ARBA" id="ARBA00039057"/>
    </source>
</evidence>
<organism evidence="10 11">
    <name type="scientific">Monoraphidium neglectum</name>
    <dbReference type="NCBI Taxonomy" id="145388"/>
    <lineage>
        <taxon>Eukaryota</taxon>
        <taxon>Viridiplantae</taxon>
        <taxon>Chlorophyta</taxon>
        <taxon>core chlorophytes</taxon>
        <taxon>Chlorophyceae</taxon>
        <taxon>CS clade</taxon>
        <taxon>Sphaeropleales</taxon>
        <taxon>Selenastraceae</taxon>
        <taxon>Monoraphidium</taxon>
    </lineage>
</organism>
<dbReference type="AlphaFoldDB" id="A0A0D2MKZ0"/>
<dbReference type="GO" id="GO:0045552">
    <property type="term" value="F:dihydroflavanol 4-reductase activity"/>
    <property type="evidence" value="ECO:0007669"/>
    <property type="project" value="UniProtKB-EC"/>
</dbReference>
<dbReference type="RefSeq" id="XP_013900236.1">
    <property type="nucleotide sequence ID" value="XM_014044782.1"/>
</dbReference>
<dbReference type="InterPro" id="IPR036291">
    <property type="entry name" value="NAD(P)-bd_dom_sf"/>
</dbReference>
<dbReference type="PANTHER" id="PTHR10366">
    <property type="entry name" value="NAD DEPENDENT EPIMERASE/DEHYDRATASE"/>
    <property type="match status" value="1"/>
</dbReference>
<dbReference type="STRING" id="145388.A0A0D2MKZ0"/>
<dbReference type="OrthoDB" id="2735536at2759"/>
<dbReference type="SUPFAM" id="SSF51735">
    <property type="entry name" value="NAD(P)-binding Rossmann-fold domains"/>
    <property type="match status" value="1"/>
</dbReference>
<accession>A0A0D2MKZ0</accession>
<feature type="domain" description="NAD-dependent epimerase/dehydratase" evidence="9">
    <location>
        <begin position="7"/>
        <end position="221"/>
    </location>
</feature>
<dbReference type="PANTHER" id="PTHR10366:SF564">
    <property type="entry name" value="STEROL-4-ALPHA-CARBOXYLATE 3-DEHYDROGENASE, DECARBOXYLATING"/>
    <property type="match status" value="1"/>
</dbReference>
<evidence type="ECO:0000313" key="10">
    <source>
        <dbReference type="EMBL" id="KIZ01217.1"/>
    </source>
</evidence>
<evidence type="ECO:0000256" key="1">
    <source>
        <dbReference type="ARBA" id="ARBA00023002"/>
    </source>
</evidence>
<dbReference type="EC" id="1.1.1.234" evidence="4"/>
<keyword evidence="2" id="KW-0284">Flavonoid biosynthesis</keyword>
<gene>
    <name evidence="10" type="ORF">MNEG_6742</name>
</gene>
<dbReference type="GO" id="GO:0047890">
    <property type="term" value="F:flavanone 4-reductase activity"/>
    <property type="evidence" value="ECO:0007669"/>
    <property type="project" value="UniProtKB-EC"/>
</dbReference>
<comment type="similarity">
    <text evidence="3">Belongs to the NAD(P)-dependent epimerase/dehydratase family. Dihydroflavonol-4-reductase subfamily.</text>
</comment>
<comment type="catalytic activity">
    <reaction evidence="8">
        <text>a (2R,3S,4S)-leucoanthocyanidin + NADP(+) = a (2R,3R)-dihydroflavonol + NADPH + H(+)</text>
        <dbReference type="Rhea" id="RHEA:54444"/>
        <dbReference type="ChEBI" id="CHEBI:15378"/>
        <dbReference type="ChEBI" id="CHEBI:57783"/>
        <dbReference type="ChEBI" id="CHEBI:58349"/>
        <dbReference type="ChEBI" id="CHEBI:138176"/>
        <dbReference type="ChEBI" id="CHEBI:138188"/>
        <dbReference type="EC" id="1.1.1.219"/>
    </reaction>
</comment>
<comment type="catalytic activity">
    <reaction evidence="7">
        <text>(2S)-flavan-4-ol + NADP(+) = (2S)-flavanone + NADPH + H(+)</text>
        <dbReference type="Rhea" id="RHEA:11228"/>
        <dbReference type="ChEBI" id="CHEBI:15378"/>
        <dbReference type="ChEBI" id="CHEBI:15605"/>
        <dbReference type="ChEBI" id="CHEBI:15606"/>
        <dbReference type="ChEBI" id="CHEBI:57783"/>
        <dbReference type="ChEBI" id="CHEBI:58349"/>
        <dbReference type="EC" id="1.1.1.234"/>
    </reaction>
</comment>
<keyword evidence="1" id="KW-0560">Oxidoreductase</keyword>
<dbReference type="Gene3D" id="3.40.50.720">
    <property type="entry name" value="NAD(P)-binding Rossmann-like Domain"/>
    <property type="match status" value="2"/>
</dbReference>
<dbReference type="Pfam" id="PF01370">
    <property type="entry name" value="Epimerase"/>
    <property type="match status" value="1"/>
</dbReference>
<evidence type="ECO:0000256" key="4">
    <source>
        <dbReference type="ARBA" id="ARBA00039055"/>
    </source>
</evidence>
<dbReference type="EMBL" id="KK101345">
    <property type="protein sequence ID" value="KIZ01217.1"/>
    <property type="molecule type" value="Genomic_DNA"/>
</dbReference>
<evidence type="ECO:0000256" key="3">
    <source>
        <dbReference type="ARBA" id="ARBA00023445"/>
    </source>
</evidence>
<dbReference type="EC" id="1.1.1.219" evidence="5"/>
<keyword evidence="11" id="KW-1185">Reference proteome</keyword>
<dbReference type="GO" id="GO:0009813">
    <property type="term" value="P:flavonoid biosynthetic process"/>
    <property type="evidence" value="ECO:0007669"/>
    <property type="project" value="UniProtKB-KW"/>
</dbReference>
<protein>
    <recommendedName>
        <fullName evidence="6">Flavanone 4-reductase</fullName>
        <ecNumber evidence="5">1.1.1.219</ecNumber>
        <ecNumber evidence="4">1.1.1.234</ecNumber>
    </recommendedName>
</protein>
<evidence type="ECO:0000256" key="6">
    <source>
        <dbReference type="ARBA" id="ARBA00042087"/>
    </source>
</evidence>
<dbReference type="Proteomes" id="UP000054498">
    <property type="component" value="Unassembled WGS sequence"/>
</dbReference>
<dbReference type="InterPro" id="IPR001509">
    <property type="entry name" value="Epimerase_deHydtase"/>
</dbReference>
<dbReference type="GeneID" id="25739618"/>
<sequence>MSAKTATVTGATGFVAAELIKQLLARGYAVKATCRCEPDSARLAPLRSAADGAPGTLELVQVETILSRSPALDSAIAGSRYVFHVASPFRFDGDPQKDVIEPAIEGTRAVLEAAAAASPRPARVVVTSSVCAIHDQNQKHIEAERLAWRLAREHGLDVITILPNFVLGPVAGPGATGVSTGFMKEFLEAPGGKVPEGTWTVCDVRDVAAAHIAAAEGPEASGRYIVSQPGSFDARFVTDTLKEALPGAAEGLPDGVRADTKETIDASKVTHQLGVELHPVRATLVDMARSLLQHGVAAPEWHKAGAAVHAA</sequence>
<evidence type="ECO:0000256" key="2">
    <source>
        <dbReference type="ARBA" id="ARBA00023241"/>
    </source>
</evidence>